<protein>
    <submittedName>
        <fullName evidence="1">Haloacid dehalogenase-like hydrolase</fullName>
    </submittedName>
</protein>
<reference evidence="1 2" key="1">
    <citation type="submission" date="2017-03" db="EMBL/GenBank/DDBJ databases">
        <title>Genome sequence of Sphingomonas mucosissima DSM 17494.</title>
        <authorList>
            <person name="Poehlein A."/>
            <person name="Wuebbeler J.H."/>
            <person name="Steinbuechel A."/>
            <person name="Daniel R."/>
        </authorList>
    </citation>
    <scope>NUCLEOTIDE SEQUENCE [LARGE SCALE GENOMIC DNA]</scope>
    <source>
        <strain evidence="1 2">DSM 17494</strain>
    </source>
</reference>
<keyword evidence="2" id="KW-1185">Reference proteome</keyword>
<accession>A0A245ZIK6</accession>
<dbReference type="Gene3D" id="1.20.1440.100">
    <property type="entry name" value="SG protein - dephosphorylation function"/>
    <property type="match status" value="1"/>
</dbReference>
<dbReference type="Gene3D" id="3.40.50.1000">
    <property type="entry name" value="HAD superfamily/HAD-like"/>
    <property type="match status" value="1"/>
</dbReference>
<comment type="caution">
    <text evidence="1">The sequence shown here is derived from an EMBL/GenBank/DDBJ whole genome shotgun (WGS) entry which is preliminary data.</text>
</comment>
<dbReference type="SUPFAM" id="SSF56784">
    <property type="entry name" value="HAD-like"/>
    <property type="match status" value="1"/>
</dbReference>
<dbReference type="InterPro" id="IPR023214">
    <property type="entry name" value="HAD_sf"/>
</dbReference>
<sequence>MTHAPKALLAIYDLDRTITSMPTWSPFLLFAARRLRPARLALLPALLGPAAARAIGIVDRDRLKELMHAIMLGPSLSPHSLESVAEAFADWFVRDHIRPGARAQLAVDKQEGRRCVIATAAHRFYAAPIARRLGTDDLIATEAMRGPAGEILPRLGGPNCYGPAKQALIAAWFAQSGLDRASTHIRFYSDHATDEPTFNWVDQPVAVNPHRKLRARAASRHWQVADWGTP</sequence>
<organism evidence="1 2">
    <name type="scientific">Sphingomonas mucosissima</name>
    <dbReference type="NCBI Taxonomy" id="370959"/>
    <lineage>
        <taxon>Bacteria</taxon>
        <taxon>Pseudomonadati</taxon>
        <taxon>Pseudomonadota</taxon>
        <taxon>Alphaproteobacteria</taxon>
        <taxon>Sphingomonadales</taxon>
        <taxon>Sphingomonadaceae</taxon>
        <taxon>Sphingomonas</taxon>
    </lineage>
</organism>
<gene>
    <name evidence="1" type="ORF">SPMU_19850</name>
</gene>
<keyword evidence="1" id="KW-0378">Hydrolase</keyword>
<dbReference type="Proteomes" id="UP000197783">
    <property type="component" value="Unassembled WGS sequence"/>
</dbReference>
<dbReference type="NCBIfam" id="TIGR01488">
    <property type="entry name" value="HAD-SF-IB"/>
    <property type="match status" value="1"/>
</dbReference>
<evidence type="ECO:0000313" key="1">
    <source>
        <dbReference type="EMBL" id="OWK29565.1"/>
    </source>
</evidence>
<dbReference type="InterPro" id="IPR036412">
    <property type="entry name" value="HAD-like_sf"/>
</dbReference>
<dbReference type="Pfam" id="PF12710">
    <property type="entry name" value="HAD"/>
    <property type="match status" value="1"/>
</dbReference>
<dbReference type="RefSeq" id="WP_088333724.1">
    <property type="nucleotide sequence ID" value="NZ_NBBJ01000003.1"/>
</dbReference>
<dbReference type="GO" id="GO:0016787">
    <property type="term" value="F:hydrolase activity"/>
    <property type="evidence" value="ECO:0007669"/>
    <property type="project" value="UniProtKB-KW"/>
</dbReference>
<proteinExistence type="predicted"/>
<evidence type="ECO:0000313" key="2">
    <source>
        <dbReference type="Proteomes" id="UP000197783"/>
    </source>
</evidence>
<dbReference type="AlphaFoldDB" id="A0A245ZIK6"/>
<dbReference type="EMBL" id="NBBJ01000003">
    <property type="protein sequence ID" value="OWK29565.1"/>
    <property type="molecule type" value="Genomic_DNA"/>
</dbReference>
<name>A0A245ZIK6_9SPHN</name>
<dbReference type="OrthoDB" id="7739434at2"/>